<evidence type="ECO:0000256" key="18">
    <source>
        <dbReference type="ARBA" id="ARBA00082369"/>
    </source>
</evidence>
<dbReference type="InterPro" id="IPR006642">
    <property type="entry name" value="Rad18_UBZ4"/>
</dbReference>
<feature type="domain" description="RING-type" evidence="21">
    <location>
        <begin position="33"/>
        <end position="71"/>
    </location>
</feature>
<organism evidence="23 24">
    <name type="scientific">Candida verbasci</name>
    <dbReference type="NCBI Taxonomy" id="1227364"/>
    <lineage>
        <taxon>Eukaryota</taxon>
        <taxon>Fungi</taxon>
        <taxon>Dikarya</taxon>
        <taxon>Ascomycota</taxon>
        <taxon>Saccharomycotina</taxon>
        <taxon>Pichiomycetes</taxon>
        <taxon>Debaryomycetaceae</taxon>
        <taxon>Candida/Lodderomyces clade</taxon>
        <taxon>Candida</taxon>
    </lineage>
</organism>
<evidence type="ECO:0000256" key="2">
    <source>
        <dbReference type="ARBA" id="ARBA00004123"/>
    </source>
</evidence>
<dbReference type="GO" id="GO:0005634">
    <property type="term" value="C:nucleus"/>
    <property type="evidence" value="ECO:0007669"/>
    <property type="project" value="UniProtKB-SubCell"/>
</dbReference>
<dbReference type="GO" id="GO:0008270">
    <property type="term" value="F:zinc ion binding"/>
    <property type="evidence" value="ECO:0007669"/>
    <property type="project" value="UniProtKB-KW"/>
</dbReference>
<sequence length="360" mass="41521">MNLSNHLQLITDPSDFKNTKLPILSELDLLKRCYICKEFFKAPVITSCNHTFCSQCIREYLISNNLCPLCKTEVFESSLKRDVLLEEIVLCYKEIRPYLLKLIKNEEQNEANGTHENNGKRKQEEKEVQVVKKPKVEDPNLVECPVCNQLLPMETLQNTNHIDECGLKRTVASRLRTRNTSKPSSISSFFKSSPNESPPSSPNNNPNTVPTKLGHDEYYFNSKTNVPIKRLAKLDYSSLTTPKLKEKLSALTLPINGNRNQLELRYNEYFVLFNSNLDSNRPVSEKVLLQKLQKWESSHSAFKIVRNSISKSITDKNFSVKEWMDEYSDEFKELVKSAKQSMKKSKEVKPEENGDNDEMK</sequence>
<evidence type="ECO:0000256" key="7">
    <source>
        <dbReference type="ARBA" id="ARBA00022679"/>
    </source>
</evidence>
<dbReference type="PROSITE" id="PS50800">
    <property type="entry name" value="SAP"/>
    <property type="match status" value="1"/>
</dbReference>
<evidence type="ECO:0000256" key="15">
    <source>
        <dbReference type="ARBA" id="ARBA00023242"/>
    </source>
</evidence>
<evidence type="ECO:0000256" key="9">
    <source>
        <dbReference type="ARBA" id="ARBA00022763"/>
    </source>
</evidence>
<keyword evidence="10 19" id="KW-0863">Zinc-finger</keyword>
<evidence type="ECO:0000256" key="19">
    <source>
        <dbReference type="PROSITE-ProRule" id="PRU00175"/>
    </source>
</evidence>
<comment type="catalytic activity">
    <reaction evidence="1">
        <text>S-ubiquitinyl-[E2 ubiquitin-conjugating enzyme]-L-cysteine + [acceptor protein]-L-lysine = [E2 ubiquitin-conjugating enzyme]-L-cysteine + N(6)-ubiquitinyl-[acceptor protein]-L-lysine.</text>
        <dbReference type="EC" id="2.3.2.27"/>
    </reaction>
</comment>
<accession>A0A9W4U0W7</accession>
<dbReference type="SMART" id="SM00184">
    <property type="entry name" value="RING"/>
    <property type="match status" value="1"/>
</dbReference>
<comment type="similarity">
    <text evidence="4">Belongs to the RAD18 family.</text>
</comment>
<evidence type="ECO:0000256" key="13">
    <source>
        <dbReference type="ARBA" id="ARBA00023125"/>
    </source>
</evidence>
<reference evidence="23" key="1">
    <citation type="submission" date="2022-12" db="EMBL/GenBank/DDBJ databases">
        <authorList>
            <person name="Brejova B."/>
        </authorList>
    </citation>
    <scope>NUCLEOTIDE SEQUENCE</scope>
</reference>
<name>A0A9W4U0W7_9ASCO</name>
<dbReference type="GO" id="GO:0006301">
    <property type="term" value="P:DNA damage tolerance"/>
    <property type="evidence" value="ECO:0007669"/>
    <property type="project" value="InterPro"/>
</dbReference>
<dbReference type="GO" id="GO:0003697">
    <property type="term" value="F:single-stranded DNA binding"/>
    <property type="evidence" value="ECO:0007669"/>
    <property type="project" value="InterPro"/>
</dbReference>
<dbReference type="GO" id="GO:0006513">
    <property type="term" value="P:protein monoubiquitination"/>
    <property type="evidence" value="ECO:0007669"/>
    <property type="project" value="InterPro"/>
</dbReference>
<keyword evidence="11" id="KW-0833">Ubl conjugation pathway</keyword>
<dbReference type="GO" id="GO:0061630">
    <property type="term" value="F:ubiquitin protein ligase activity"/>
    <property type="evidence" value="ECO:0007669"/>
    <property type="project" value="UniProtKB-EC"/>
</dbReference>
<evidence type="ECO:0000256" key="3">
    <source>
        <dbReference type="ARBA" id="ARBA00004906"/>
    </source>
</evidence>
<dbReference type="PROSITE" id="PS50089">
    <property type="entry name" value="ZF_RING_2"/>
    <property type="match status" value="1"/>
</dbReference>
<keyword evidence="24" id="KW-1185">Reference proteome</keyword>
<dbReference type="SMART" id="SM00734">
    <property type="entry name" value="ZnF_Rad18"/>
    <property type="match status" value="1"/>
</dbReference>
<evidence type="ECO:0000256" key="12">
    <source>
        <dbReference type="ARBA" id="ARBA00022833"/>
    </source>
</evidence>
<evidence type="ECO:0000256" key="20">
    <source>
        <dbReference type="SAM" id="MobiDB-lite"/>
    </source>
</evidence>
<dbReference type="InterPro" id="IPR003034">
    <property type="entry name" value="SAP_dom"/>
</dbReference>
<dbReference type="OrthoDB" id="9049620at2759"/>
<feature type="compositionally biased region" description="Basic and acidic residues" evidence="20">
    <location>
        <begin position="344"/>
        <end position="360"/>
    </location>
</feature>
<dbReference type="GO" id="GO:0006281">
    <property type="term" value="P:DNA repair"/>
    <property type="evidence" value="ECO:0007669"/>
    <property type="project" value="UniProtKB-KW"/>
</dbReference>
<dbReference type="GO" id="GO:0097505">
    <property type="term" value="C:Rad6-Rad18 complex"/>
    <property type="evidence" value="ECO:0007669"/>
    <property type="project" value="TreeGrafter"/>
</dbReference>
<dbReference type="PROSITE" id="PS00518">
    <property type="entry name" value="ZF_RING_1"/>
    <property type="match status" value="1"/>
</dbReference>
<feature type="region of interest" description="Disordered" evidence="20">
    <location>
        <begin position="340"/>
        <end position="360"/>
    </location>
</feature>
<dbReference type="InterPro" id="IPR001841">
    <property type="entry name" value="Znf_RING"/>
</dbReference>
<dbReference type="Pfam" id="PF13923">
    <property type="entry name" value="zf-C3HC4_2"/>
    <property type="match status" value="1"/>
</dbReference>
<evidence type="ECO:0000259" key="21">
    <source>
        <dbReference type="PROSITE" id="PS50089"/>
    </source>
</evidence>
<evidence type="ECO:0000256" key="4">
    <source>
        <dbReference type="ARBA" id="ARBA00009506"/>
    </source>
</evidence>
<comment type="subcellular location">
    <subcellularLocation>
        <location evidence="2">Nucleus</location>
    </subcellularLocation>
</comment>
<dbReference type="SMART" id="SM00513">
    <property type="entry name" value="SAP"/>
    <property type="match status" value="1"/>
</dbReference>
<keyword evidence="9" id="KW-0227">DNA damage</keyword>
<evidence type="ECO:0000259" key="22">
    <source>
        <dbReference type="PROSITE" id="PS50800"/>
    </source>
</evidence>
<evidence type="ECO:0000256" key="1">
    <source>
        <dbReference type="ARBA" id="ARBA00000900"/>
    </source>
</evidence>
<comment type="pathway">
    <text evidence="3">Protein modification; protein ubiquitination.</text>
</comment>
<evidence type="ECO:0000313" key="23">
    <source>
        <dbReference type="EMBL" id="CAI5760651.1"/>
    </source>
</evidence>
<dbReference type="Gene3D" id="3.30.40.10">
    <property type="entry name" value="Zinc/RING finger domain, C3HC4 (zinc finger)"/>
    <property type="match status" value="1"/>
</dbReference>
<feature type="domain" description="SAP" evidence="22">
    <location>
        <begin position="236"/>
        <end position="270"/>
    </location>
</feature>
<dbReference type="PANTHER" id="PTHR14134">
    <property type="entry name" value="E3 UBIQUITIN-PROTEIN LIGASE RAD18"/>
    <property type="match status" value="1"/>
</dbReference>
<evidence type="ECO:0000256" key="10">
    <source>
        <dbReference type="ARBA" id="ARBA00022771"/>
    </source>
</evidence>
<evidence type="ECO:0000256" key="17">
    <source>
        <dbReference type="ARBA" id="ARBA00074353"/>
    </source>
</evidence>
<proteinExistence type="inferred from homology"/>
<feature type="region of interest" description="Disordered" evidence="20">
    <location>
        <begin position="176"/>
        <end position="212"/>
    </location>
</feature>
<keyword evidence="13" id="KW-0238">DNA-binding</keyword>
<evidence type="ECO:0000256" key="14">
    <source>
        <dbReference type="ARBA" id="ARBA00023204"/>
    </source>
</evidence>
<evidence type="ECO:0000256" key="5">
    <source>
        <dbReference type="ARBA" id="ARBA00012483"/>
    </source>
</evidence>
<evidence type="ECO:0000256" key="11">
    <source>
        <dbReference type="ARBA" id="ARBA00022786"/>
    </source>
</evidence>
<comment type="caution">
    <text evidence="23">The sequence shown here is derived from an EMBL/GenBank/DDBJ whole genome shotgun (WGS) entry which is preliminary data.</text>
</comment>
<keyword evidence="8" id="KW-0479">Metal-binding</keyword>
<evidence type="ECO:0000313" key="24">
    <source>
        <dbReference type="Proteomes" id="UP001152885"/>
    </source>
</evidence>
<gene>
    <name evidence="23" type="ORF">CANVERA_P5159</name>
</gene>
<feature type="region of interest" description="Disordered" evidence="20">
    <location>
        <begin position="110"/>
        <end position="131"/>
    </location>
</feature>
<dbReference type="AlphaFoldDB" id="A0A9W4U0W7"/>
<evidence type="ECO:0000256" key="8">
    <source>
        <dbReference type="ARBA" id="ARBA00022723"/>
    </source>
</evidence>
<keyword evidence="7" id="KW-0808">Transferase</keyword>
<dbReference type="EC" id="2.3.2.27" evidence="5"/>
<feature type="compositionally biased region" description="Low complexity" evidence="20">
    <location>
        <begin position="180"/>
        <end position="195"/>
    </location>
</feature>
<evidence type="ECO:0000256" key="6">
    <source>
        <dbReference type="ARBA" id="ARBA00015551"/>
    </source>
</evidence>
<dbReference type="FunFam" id="3.30.40.10:FF:000172">
    <property type="entry name" value="E3 ubiquitin-protein ligase RAD18"/>
    <property type="match status" value="1"/>
</dbReference>
<dbReference type="SUPFAM" id="SSF57850">
    <property type="entry name" value="RING/U-box"/>
    <property type="match status" value="1"/>
</dbReference>
<keyword evidence="15" id="KW-0539">Nucleus</keyword>
<dbReference type="InterPro" id="IPR039577">
    <property type="entry name" value="Rad18"/>
</dbReference>
<protein>
    <recommendedName>
        <fullName evidence="6">Postreplication repair E3 ubiquitin-protein ligase RAD18</fullName>
        <ecNumber evidence="5">2.3.2.27</ecNumber>
    </recommendedName>
    <alternativeName>
        <fullName evidence="17">Postreplication repair E3 ubiquitin-protein ligase rad18</fullName>
    </alternativeName>
    <alternativeName>
        <fullName evidence="16 18">RING-type E3 ubiquitin transferase RAD18</fullName>
    </alternativeName>
</protein>
<dbReference type="EMBL" id="CANTUO010000007">
    <property type="protein sequence ID" value="CAI5760651.1"/>
    <property type="molecule type" value="Genomic_DNA"/>
</dbReference>
<dbReference type="InterPro" id="IPR013083">
    <property type="entry name" value="Znf_RING/FYVE/PHD"/>
</dbReference>
<keyword evidence="14" id="KW-0234">DNA repair</keyword>
<dbReference type="InterPro" id="IPR017907">
    <property type="entry name" value="Znf_RING_CS"/>
</dbReference>
<dbReference type="Proteomes" id="UP001152885">
    <property type="component" value="Unassembled WGS sequence"/>
</dbReference>
<dbReference type="Pfam" id="PF02037">
    <property type="entry name" value="SAP"/>
    <property type="match status" value="1"/>
</dbReference>
<feature type="compositionally biased region" description="Basic and acidic residues" evidence="20">
    <location>
        <begin position="117"/>
        <end position="131"/>
    </location>
</feature>
<dbReference type="PANTHER" id="PTHR14134:SF2">
    <property type="entry name" value="E3 UBIQUITIN-PROTEIN LIGASE RAD18"/>
    <property type="match status" value="1"/>
</dbReference>
<evidence type="ECO:0000256" key="16">
    <source>
        <dbReference type="ARBA" id="ARBA00031783"/>
    </source>
</evidence>
<keyword evidence="12" id="KW-0862">Zinc</keyword>